<dbReference type="GO" id="GO:0004129">
    <property type="term" value="F:cytochrome-c oxidase activity"/>
    <property type="evidence" value="ECO:0007669"/>
    <property type="project" value="InterPro"/>
</dbReference>
<keyword evidence="8 11" id="KW-0496">Mitochondrion</keyword>
<dbReference type="InterPro" id="IPR033945">
    <property type="entry name" value="Cyt_c_oxase_su3_dom"/>
</dbReference>
<dbReference type="Pfam" id="PF00510">
    <property type="entry name" value="COX3"/>
    <property type="match status" value="1"/>
</dbReference>
<organism evidence="11">
    <name type="scientific">Xenos cf. moutoni RZ-2020</name>
    <dbReference type="NCBI Taxonomy" id="2792825"/>
    <lineage>
        <taxon>Eukaryota</taxon>
        <taxon>Metazoa</taxon>
        <taxon>Ecdysozoa</taxon>
        <taxon>Arthropoda</taxon>
        <taxon>Hexapoda</taxon>
        <taxon>Insecta</taxon>
        <taxon>Pterygota</taxon>
        <taxon>Neoptera</taxon>
        <taxon>Endopterygota</taxon>
        <taxon>Strepsiptera</taxon>
        <taxon>Stylopidia</taxon>
        <taxon>Xenidae</taxon>
        <taxon>Xenos</taxon>
    </lineage>
</organism>
<evidence type="ECO:0000256" key="3">
    <source>
        <dbReference type="ARBA" id="ARBA00015944"/>
    </source>
</evidence>
<evidence type="ECO:0000256" key="5">
    <source>
        <dbReference type="ARBA" id="ARBA00022967"/>
    </source>
</evidence>
<evidence type="ECO:0000256" key="9">
    <source>
        <dbReference type="SAM" id="Phobius"/>
    </source>
</evidence>
<comment type="subcellular location">
    <subcellularLocation>
        <location evidence="1">Membrane</location>
        <topology evidence="1">Multi-pass membrane protein</topology>
    </subcellularLocation>
</comment>
<dbReference type="PANTHER" id="PTHR11403:SF7">
    <property type="entry name" value="CYTOCHROME C OXIDASE SUBUNIT 3"/>
    <property type="match status" value="1"/>
</dbReference>
<proteinExistence type="inferred from homology"/>
<dbReference type="PROSITE" id="PS50253">
    <property type="entry name" value="COX3"/>
    <property type="match status" value="1"/>
</dbReference>
<geneLocation type="mitochondrion" evidence="11"/>
<comment type="similarity">
    <text evidence="2 8">Belongs to the cytochrome c oxidase subunit 3 family.</text>
</comment>
<dbReference type="AlphaFoldDB" id="A0A7T1WPL7"/>
<dbReference type="GO" id="GO:0005739">
    <property type="term" value="C:mitochondrion"/>
    <property type="evidence" value="ECO:0007669"/>
    <property type="project" value="TreeGrafter"/>
</dbReference>
<dbReference type="InterPro" id="IPR000298">
    <property type="entry name" value="Cyt_c_oxidase-like_su3"/>
</dbReference>
<dbReference type="InterPro" id="IPR035973">
    <property type="entry name" value="Cyt_c_oxidase_su3-like_sf"/>
</dbReference>
<sequence>MTKQPFYLLNPNPWPIILSLNLFNLINSMIFWMKSNNMILLMINLFLLLMSSLKWWMDIKKESMYIGIHSYIIYMNLKMGFIIFIMTEILVFSSLLINFFYNKFLNYDMMWPPKFMKLFNPYEIPLLNTFILFSSSMTITWAHHCLLLKNKKNMKTAIYLTLMLGNYFMILQIYEFISMKFNINDSIYGHSFFLTTGFHGLHVIIGLIFITSFLNKMKYMSPNHHFNFESAAWYWHFVDLVWLFVFTSLYL</sequence>
<feature type="domain" description="Heme-copper oxidase subunit III family profile" evidence="10">
    <location>
        <begin position="2"/>
        <end position="251"/>
    </location>
</feature>
<protein>
    <recommendedName>
        <fullName evidence="3 8">Cytochrome c oxidase subunit 3</fullName>
    </recommendedName>
</protein>
<dbReference type="PANTHER" id="PTHR11403">
    <property type="entry name" value="CYTOCHROME C OXIDASE SUBUNIT III"/>
    <property type="match status" value="1"/>
</dbReference>
<dbReference type="EMBL" id="MW222190">
    <property type="protein sequence ID" value="QPP04703.1"/>
    <property type="molecule type" value="Genomic_DNA"/>
</dbReference>
<name>A0A7T1WPL7_9NEOP</name>
<keyword evidence="4 8" id="KW-0812">Transmembrane</keyword>
<dbReference type="InterPro" id="IPR024791">
    <property type="entry name" value="Cyt_c/ubiquinol_Oxase_su3"/>
</dbReference>
<feature type="transmembrane region" description="Helical" evidence="9">
    <location>
        <begin position="39"/>
        <end position="57"/>
    </location>
</feature>
<dbReference type="Gene3D" id="1.10.287.70">
    <property type="match status" value="1"/>
</dbReference>
<gene>
    <name evidence="11" type="primary">cox3</name>
</gene>
<dbReference type="GO" id="GO:0016020">
    <property type="term" value="C:membrane"/>
    <property type="evidence" value="ECO:0007669"/>
    <property type="project" value="UniProtKB-SubCell"/>
</dbReference>
<evidence type="ECO:0000256" key="2">
    <source>
        <dbReference type="ARBA" id="ARBA00010581"/>
    </source>
</evidence>
<evidence type="ECO:0000256" key="8">
    <source>
        <dbReference type="RuleBase" id="RU003375"/>
    </source>
</evidence>
<reference evidence="11" key="1">
    <citation type="submission" date="2020-11" db="EMBL/GenBank/DDBJ databases">
        <title>The mitochondrial genome of one 'twisted-wing parasite' Xenos cf. moutoni (Insecta, Strepsiptera, Xenidae) from China.</title>
        <authorList>
            <person name="Zhang R."/>
            <person name="Li J."/>
            <person name="Dong Z."/>
            <person name="He J."/>
            <person name="Mao C."/>
            <person name="Li X."/>
        </authorList>
    </citation>
    <scope>NUCLEOTIDE SEQUENCE</scope>
</reference>
<dbReference type="GO" id="GO:0006123">
    <property type="term" value="P:mitochondrial electron transport, cytochrome c to oxygen"/>
    <property type="evidence" value="ECO:0007669"/>
    <property type="project" value="TreeGrafter"/>
</dbReference>
<keyword evidence="6 9" id="KW-1133">Transmembrane helix</keyword>
<feature type="transmembrane region" description="Helical" evidence="9">
    <location>
        <begin position="189"/>
        <end position="213"/>
    </location>
</feature>
<evidence type="ECO:0000256" key="1">
    <source>
        <dbReference type="ARBA" id="ARBA00004141"/>
    </source>
</evidence>
<keyword evidence="5" id="KW-1278">Translocase</keyword>
<evidence type="ECO:0000259" key="10">
    <source>
        <dbReference type="PROSITE" id="PS50253"/>
    </source>
</evidence>
<dbReference type="CDD" id="cd01665">
    <property type="entry name" value="Cyt_c_Oxidase_III"/>
    <property type="match status" value="1"/>
</dbReference>
<feature type="transmembrane region" description="Helical" evidence="9">
    <location>
        <begin position="233"/>
        <end position="250"/>
    </location>
</feature>
<evidence type="ECO:0000256" key="4">
    <source>
        <dbReference type="ARBA" id="ARBA00022692"/>
    </source>
</evidence>
<feature type="transmembrane region" description="Helical" evidence="9">
    <location>
        <begin position="156"/>
        <end position="177"/>
    </location>
</feature>
<feature type="transmembrane region" description="Helical" evidence="9">
    <location>
        <begin position="122"/>
        <end position="144"/>
    </location>
</feature>
<evidence type="ECO:0000256" key="7">
    <source>
        <dbReference type="ARBA" id="ARBA00023136"/>
    </source>
</evidence>
<evidence type="ECO:0000313" key="11">
    <source>
        <dbReference type="EMBL" id="QPP04703.1"/>
    </source>
</evidence>
<dbReference type="Gene3D" id="1.20.120.80">
    <property type="entry name" value="Cytochrome c oxidase, subunit III, four-helix bundle"/>
    <property type="match status" value="1"/>
</dbReference>
<evidence type="ECO:0000256" key="6">
    <source>
        <dbReference type="ARBA" id="ARBA00022989"/>
    </source>
</evidence>
<accession>A0A7T1WPL7</accession>
<keyword evidence="7 9" id="KW-0472">Membrane</keyword>
<comment type="function">
    <text evidence="8">Component of the cytochrome c oxidase, the last enzyme in the mitochondrial electron transport chain which drives oxidative phosphorylation. The respiratory chain contains 3 multisubunit complexes succinate dehydrogenase (complex II, CII), ubiquinol-cytochrome c oxidoreductase (cytochrome b-c1 complex, complex III, CIII) and cytochrome c oxidase (complex IV, CIV), that cooperate to transfer electrons derived from NADH and succinate to molecular oxygen, creating an electrochemical gradient over the inner membrane that drives transmembrane transport and the ATP synthase. Cytochrome c oxidase is the component of the respiratory chain that catalyzes the reduction of oxygen to water. Electrons originating from reduced cytochrome c in the intermembrane space (IMS) are transferred via the dinuclear copper A center (CU(A)) of subunit 2 and heme A of subunit 1 to the active site in subunit 1, a binuclear center (BNC) formed by heme A3 and copper B (CU(B)). The BNC reduces molecular oxygen to 2 water molecules using 4 electrons from cytochrome c in the IMS and 4 protons from the mitochondrial matrix.</text>
</comment>
<feature type="transmembrane region" description="Helical" evidence="9">
    <location>
        <begin position="12"/>
        <end position="32"/>
    </location>
</feature>
<dbReference type="SUPFAM" id="SSF81452">
    <property type="entry name" value="Cytochrome c oxidase subunit III-like"/>
    <property type="match status" value="1"/>
</dbReference>
<dbReference type="InterPro" id="IPR013833">
    <property type="entry name" value="Cyt_c_oxidase_su3_a-hlx"/>
</dbReference>
<feature type="transmembrane region" description="Helical" evidence="9">
    <location>
        <begin position="77"/>
        <end position="101"/>
    </location>
</feature>